<organism evidence="1 2">
    <name type="scientific">Coniosporium uncinatum</name>
    <dbReference type="NCBI Taxonomy" id="93489"/>
    <lineage>
        <taxon>Eukaryota</taxon>
        <taxon>Fungi</taxon>
        <taxon>Dikarya</taxon>
        <taxon>Ascomycota</taxon>
        <taxon>Pezizomycotina</taxon>
        <taxon>Dothideomycetes</taxon>
        <taxon>Dothideomycetes incertae sedis</taxon>
        <taxon>Coniosporium</taxon>
    </lineage>
</organism>
<accession>A0ACC3DNN0</accession>
<dbReference type="EMBL" id="JAWDJW010002112">
    <property type="protein sequence ID" value="KAK3078195.1"/>
    <property type="molecule type" value="Genomic_DNA"/>
</dbReference>
<gene>
    <name evidence="1" type="ORF">LTS18_008192</name>
</gene>
<protein>
    <submittedName>
        <fullName evidence="1">Uncharacterized protein</fullName>
    </submittedName>
</protein>
<evidence type="ECO:0000313" key="2">
    <source>
        <dbReference type="Proteomes" id="UP001186974"/>
    </source>
</evidence>
<keyword evidence="2" id="KW-1185">Reference proteome</keyword>
<proteinExistence type="predicted"/>
<sequence>MKYSFILLSAVAQTAFAEGLFGRQAQCNADNCLRAVRGTNGFPSLPSKSADCSSFQRVTVTPATSTTTITIASGASAIPDVTSTPAKRALAERQVTDVPSAVPTYASFCSGTARYESACSCIGITRTTTTASAPVATTTVTVPAFSYVSCANIGEACSTNGDCFCYQAAHGGGVCGDPLGACNDNCAADADCAEGSVCLQGEYCDNGSTCTSADEVETCANGGSFERMMRAFVKAKRMEMGERFQRYAAAHA</sequence>
<comment type="caution">
    <text evidence="1">The sequence shown here is derived from an EMBL/GenBank/DDBJ whole genome shotgun (WGS) entry which is preliminary data.</text>
</comment>
<dbReference type="Proteomes" id="UP001186974">
    <property type="component" value="Unassembled WGS sequence"/>
</dbReference>
<evidence type="ECO:0000313" key="1">
    <source>
        <dbReference type="EMBL" id="KAK3078195.1"/>
    </source>
</evidence>
<reference evidence="1" key="1">
    <citation type="submission" date="2024-09" db="EMBL/GenBank/DDBJ databases">
        <title>Black Yeasts Isolated from many extreme environments.</title>
        <authorList>
            <person name="Coleine C."/>
            <person name="Stajich J.E."/>
            <person name="Selbmann L."/>
        </authorList>
    </citation>
    <scope>NUCLEOTIDE SEQUENCE</scope>
    <source>
        <strain evidence="1">CCFEE 5737</strain>
    </source>
</reference>
<name>A0ACC3DNN0_9PEZI</name>